<evidence type="ECO:0000256" key="4">
    <source>
        <dbReference type="ARBA" id="ARBA00013346"/>
    </source>
</evidence>
<reference evidence="12 13" key="1">
    <citation type="submission" date="2017-06" db="EMBL/GenBank/DDBJ databases">
        <authorList>
            <person name="Kim H.J."/>
            <person name="Triplett B.A."/>
        </authorList>
    </citation>
    <scope>NUCLEOTIDE SEQUENCE [LARGE SCALE GENOMIC DNA]</scope>
    <source>
        <strain evidence="12 13">DSM 45207</strain>
    </source>
</reference>
<dbReference type="Gene3D" id="3.40.50.150">
    <property type="entry name" value="Vaccinia Virus protein VP39"/>
    <property type="match status" value="1"/>
</dbReference>
<dbReference type="GO" id="GO:0032259">
    <property type="term" value="P:methylation"/>
    <property type="evidence" value="ECO:0007669"/>
    <property type="project" value="UniProtKB-KW"/>
</dbReference>
<evidence type="ECO:0000256" key="1">
    <source>
        <dbReference type="ARBA" id="ARBA00004496"/>
    </source>
</evidence>
<dbReference type="RefSeq" id="WP_089302183.1">
    <property type="nucleotide sequence ID" value="NZ_FZNW01000014.1"/>
</dbReference>
<evidence type="ECO:0000256" key="11">
    <source>
        <dbReference type="ARBA" id="ARBA00031350"/>
    </source>
</evidence>
<accession>A0A238YA90</accession>
<sequence>MTRAVTDWFDLLAEVPREPFLPDIVWTDGSGRTFVPVSRASDPQLWAKLTRGDQPVITQVDDGYAARHGVTPTSSASMPSVVAGMLDALDVQCGDNVLEIGTGTGWNAALLAHRAGERGRVISVEIDPAVADNARRALRAEEADVEVITANGEYGYPPAAPYDRVIATASARHIPHSWVAQTRVGGIVVAPWGTDYCSALARLQVTSAGHAVGSFSAGYAFMRLRSQRRSLTHADGGALDMSSADHSLTELDASDLYRMVAASKAAFTIGLLVPQCRMHYEEDARGHNQHIVELHDSTSRSWAQVDVDLDHGTPFDVYQQGPRRLWDEAVAGYRWWQQHCTPDPSQFGITIAEDEQAIWLNSQDGEYRWTLAP</sequence>
<dbReference type="PANTHER" id="PTHR11579">
    <property type="entry name" value="PROTEIN-L-ISOASPARTATE O-METHYLTRANSFERASE"/>
    <property type="match status" value="1"/>
</dbReference>
<dbReference type="Pfam" id="PF01135">
    <property type="entry name" value="PCMT"/>
    <property type="match status" value="1"/>
</dbReference>
<evidence type="ECO:0000256" key="6">
    <source>
        <dbReference type="ARBA" id="ARBA00022603"/>
    </source>
</evidence>
<comment type="similarity">
    <text evidence="2">Belongs to the methyltransferase superfamily. L-isoaspartyl/D-aspartyl protein methyltransferase family.</text>
</comment>
<keyword evidence="5" id="KW-0963">Cytoplasm</keyword>
<gene>
    <name evidence="12" type="ORF">SAMN06265360_11494</name>
</gene>
<dbReference type="GO" id="GO:0004719">
    <property type="term" value="F:protein-L-isoaspartate (D-aspartate) O-methyltransferase activity"/>
    <property type="evidence" value="ECO:0007669"/>
    <property type="project" value="UniProtKB-EC"/>
</dbReference>
<evidence type="ECO:0000256" key="2">
    <source>
        <dbReference type="ARBA" id="ARBA00005369"/>
    </source>
</evidence>
<evidence type="ECO:0000256" key="5">
    <source>
        <dbReference type="ARBA" id="ARBA00022490"/>
    </source>
</evidence>
<comment type="subcellular location">
    <subcellularLocation>
        <location evidence="1">Cytoplasm</location>
    </subcellularLocation>
</comment>
<dbReference type="CDD" id="cd02440">
    <property type="entry name" value="AdoMet_MTases"/>
    <property type="match status" value="1"/>
</dbReference>
<evidence type="ECO:0000256" key="8">
    <source>
        <dbReference type="ARBA" id="ARBA00022691"/>
    </source>
</evidence>
<dbReference type="Proteomes" id="UP000198348">
    <property type="component" value="Unassembled WGS sequence"/>
</dbReference>
<dbReference type="PANTHER" id="PTHR11579:SF0">
    <property type="entry name" value="PROTEIN-L-ISOASPARTATE(D-ASPARTATE) O-METHYLTRANSFERASE"/>
    <property type="match status" value="1"/>
</dbReference>
<dbReference type="OrthoDB" id="5143400at2"/>
<protein>
    <recommendedName>
        <fullName evidence="4">Protein-L-isoaspartate O-methyltransferase</fullName>
        <ecNumber evidence="3">2.1.1.77</ecNumber>
    </recommendedName>
    <alternativeName>
        <fullName evidence="11">L-isoaspartyl protein carboxyl methyltransferase</fullName>
    </alternativeName>
    <alternativeName>
        <fullName evidence="9">Protein L-isoaspartyl methyltransferase</fullName>
    </alternativeName>
    <alternativeName>
        <fullName evidence="10">Protein-beta-aspartate methyltransferase</fullName>
    </alternativeName>
</protein>
<evidence type="ECO:0000256" key="9">
    <source>
        <dbReference type="ARBA" id="ARBA00030757"/>
    </source>
</evidence>
<dbReference type="EC" id="2.1.1.77" evidence="3"/>
<dbReference type="AlphaFoldDB" id="A0A238YA90"/>
<keyword evidence="8" id="KW-0949">S-adenosyl-L-methionine</keyword>
<keyword evidence="13" id="KW-1185">Reference proteome</keyword>
<name>A0A238YA90_9PSEU</name>
<evidence type="ECO:0000256" key="7">
    <source>
        <dbReference type="ARBA" id="ARBA00022679"/>
    </source>
</evidence>
<proteinExistence type="inferred from homology"/>
<dbReference type="InterPro" id="IPR029063">
    <property type="entry name" value="SAM-dependent_MTases_sf"/>
</dbReference>
<evidence type="ECO:0000313" key="12">
    <source>
        <dbReference type="EMBL" id="SNR68057.1"/>
    </source>
</evidence>
<evidence type="ECO:0000313" key="13">
    <source>
        <dbReference type="Proteomes" id="UP000198348"/>
    </source>
</evidence>
<dbReference type="EMBL" id="FZNW01000014">
    <property type="protein sequence ID" value="SNR68057.1"/>
    <property type="molecule type" value="Genomic_DNA"/>
</dbReference>
<organism evidence="12 13">
    <name type="scientific">Haloechinothrix alba</name>
    <dbReference type="NCBI Taxonomy" id="664784"/>
    <lineage>
        <taxon>Bacteria</taxon>
        <taxon>Bacillati</taxon>
        <taxon>Actinomycetota</taxon>
        <taxon>Actinomycetes</taxon>
        <taxon>Pseudonocardiales</taxon>
        <taxon>Pseudonocardiaceae</taxon>
        <taxon>Haloechinothrix</taxon>
    </lineage>
</organism>
<dbReference type="SUPFAM" id="SSF53335">
    <property type="entry name" value="S-adenosyl-L-methionine-dependent methyltransferases"/>
    <property type="match status" value="1"/>
</dbReference>
<evidence type="ECO:0000256" key="10">
    <source>
        <dbReference type="ARBA" id="ARBA00031323"/>
    </source>
</evidence>
<keyword evidence="6 12" id="KW-0489">Methyltransferase</keyword>
<keyword evidence="7 12" id="KW-0808">Transferase</keyword>
<dbReference type="GO" id="GO:0005737">
    <property type="term" value="C:cytoplasm"/>
    <property type="evidence" value="ECO:0007669"/>
    <property type="project" value="UniProtKB-SubCell"/>
</dbReference>
<dbReference type="InterPro" id="IPR000682">
    <property type="entry name" value="PCMT"/>
</dbReference>
<evidence type="ECO:0000256" key="3">
    <source>
        <dbReference type="ARBA" id="ARBA00011890"/>
    </source>
</evidence>